<dbReference type="EMBL" id="JBCAWK010000005">
    <property type="protein sequence ID" value="KAK8858459.1"/>
    <property type="molecule type" value="Genomic_DNA"/>
</dbReference>
<dbReference type="KEGG" id="kne:92179944"/>
<dbReference type="SUPFAM" id="SSF103473">
    <property type="entry name" value="MFS general substrate transporter"/>
    <property type="match status" value="1"/>
</dbReference>
<feature type="compositionally biased region" description="Basic and acidic residues" evidence="7">
    <location>
        <begin position="615"/>
        <end position="636"/>
    </location>
</feature>
<evidence type="ECO:0000313" key="10">
    <source>
        <dbReference type="EMBL" id="KAK8858459.1"/>
    </source>
</evidence>
<evidence type="ECO:0000256" key="7">
    <source>
        <dbReference type="SAM" id="MobiDB-lite"/>
    </source>
</evidence>
<dbReference type="GO" id="GO:0012505">
    <property type="term" value="C:endomembrane system"/>
    <property type="evidence" value="ECO:0007669"/>
    <property type="project" value="UniProtKB-SubCell"/>
</dbReference>
<dbReference type="Gene3D" id="1.20.1250.20">
    <property type="entry name" value="MFS general substrate transporter like domains"/>
    <property type="match status" value="1"/>
</dbReference>
<dbReference type="PANTHER" id="PTHR23501">
    <property type="entry name" value="MAJOR FACILITATOR SUPERFAMILY"/>
    <property type="match status" value="1"/>
</dbReference>
<dbReference type="AlphaFoldDB" id="A0AAW0YNF1"/>
<dbReference type="FunFam" id="1.20.1720.10:FF:000013">
    <property type="entry name" value="Related to multidrug resistance proteins"/>
    <property type="match status" value="1"/>
</dbReference>
<dbReference type="InterPro" id="IPR036259">
    <property type="entry name" value="MFS_trans_sf"/>
</dbReference>
<dbReference type="GO" id="GO:0005886">
    <property type="term" value="C:plasma membrane"/>
    <property type="evidence" value="ECO:0007669"/>
    <property type="project" value="TreeGrafter"/>
</dbReference>
<dbReference type="InterPro" id="IPR020846">
    <property type="entry name" value="MFS_dom"/>
</dbReference>
<feature type="transmembrane region" description="Helical" evidence="8">
    <location>
        <begin position="90"/>
        <end position="109"/>
    </location>
</feature>
<feature type="transmembrane region" description="Helical" evidence="8">
    <location>
        <begin position="284"/>
        <end position="305"/>
    </location>
</feature>
<protein>
    <recommendedName>
        <fullName evidence="9">Major facilitator superfamily (MFS) profile domain-containing protein</fullName>
    </recommendedName>
</protein>
<feature type="transmembrane region" description="Helical" evidence="8">
    <location>
        <begin position="240"/>
        <end position="263"/>
    </location>
</feature>
<feature type="transmembrane region" description="Helical" evidence="8">
    <location>
        <begin position="317"/>
        <end position="342"/>
    </location>
</feature>
<feature type="transmembrane region" description="Helical" evidence="8">
    <location>
        <begin position="375"/>
        <end position="402"/>
    </location>
</feature>
<organism evidence="10 11">
    <name type="scientific">Kwoniella newhampshirensis</name>
    <dbReference type="NCBI Taxonomy" id="1651941"/>
    <lineage>
        <taxon>Eukaryota</taxon>
        <taxon>Fungi</taxon>
        <taxon>Dikarya</taxon>
        <taxon>Basidiomycota</taxon>
        <taxon>Agaricomycotina</taxon>
        <taxon>Tremellomycetes</taxon>
        <taxon>Tremellales</taxon>
        <taxon>Cryptococcaceae</taxon>
        <taxon>Kwoniella</taxon>
    </lineage>
</organism>
<dbReference type="Pfam" id="PF07690">
    <property type="entry name" value="MFS_1"/>
    <property type="match status" value="1"/>
</dbReference>
<proteinExistence type="inferred from homology"/>
<dbReference type="GO" id="GO:0022857">
    <property type="term" value="F:transmembrane transporter activity"/>
    <property type="evidence" value="ECO:0007669"/>
    <property type="project" value="InterPro"/>
</dbReference>
<evidence type="ECO:0000256" key="1">
    <source>
        <dbReference type="ARBA" id="ARBA00004127"/>
    </source>
</evidence>
<gene>
    <name evidence="10" type="ORF">IAR55_002686</name>
</gene>
<dbReference type="InterPro" id="IPR011701">
    <property type="entry name" value="MFS"/>
</dbReference>
<dbReference type="RefSeq" id="XP_066803300.1">
    <property type="nucleotide sequence ID" value="XM_066945799.1"/>
</dbReference>
<feature type="region of interest" description="Disordered" evidence="7">
    <location>
        <begin position="521"/>
        <end position="636"/>
    </location>
</feature>
<dbReference type="Gene3D" id="1.20.1720.10">
    <property type="entry name" value="Multidrug resistance protein D"/>
    <property type="match status" value="1"/>
</dbReference>
<keyword evidence="4 8" id="KW-0812">Transmembrane</keyword>
<keyword evidence="3" id="KW-0813">Transport</keyword>
<comment type="caution">
    <text evidence="10">The sequence shown here is derived from an EMBL/GenBank/DDBJ whole genome shotgun (WGS) entry which is preliminary data.</text>
</comment>
<dbReference type="GeneID" id="92179944"/>
<feature type="compositionally biased region" description="Gly residues" evidence="7">
    <location>
        <begin position="585"/>
        <end position="596"/>
    </location>
</feature>
<comment type="subcellular location">
    <subcellularLocation>
        <location evidence="1">Endomembrane system</location>
        <topology evidence="1">Multi-pass membrane protein</topology>
    </subcellularLocation>
</comment>
<accession>A0AAW0YNF1</accession>
<evidence type="ECO:0000256" key="2">
    <source>
        <dbReference type="ARBA" id="ARBA00008335"/>
    </source>
</evidence>
<evidence type="ECO:0000256" key="5">
    <source>
        <dbReference type="ARBA" id="ARBA00022989"/>
    </source>
</evidence>
<dbReference type="PROSITE" id="PS50850">
    <property type="entry name" value="MFS"/>
    <property type="match status" value="1"/>
</dbReference>
<feature type="transmembrane region" description="Helical" evidence="8">
    <location>
        <begin position="478"/>
        <end position="505"/>
    </location>
</feature>
<keyword evidence="11" id="KW-1185">Reference proteome</keyword>
<keyword evidence="5 8" id="KW-1133">Transmembrane helix</keyword>
<feature type="transmembrane region" description="Helical" evidence="8">
    <location>
        <begin position="178"/>
        <end position="196"/>
    </location>
</feature>
<feature type="transmembrane region" description="Helical" evidence="8">
    <location>
        <begin position="351"/>
        <end position="369"/>
    </location>
</feature>
<feature type="transmembrane region" description="Helical" evidence="8">
    <location>
        <begin position="148"/>
        <end position="166"/>
    </location>
</feature>
<feature type="transmembrane region" description="Helical" evidence="8">
    <location>
        <begin position="58"/>
        <end position="78"/>
    </location>
</feature>
<dbReference type="Proteomes" id="UP001388673">
    <property type="component" value="Unassembled WGS sequence"/>
</dbReference>
<name>A0AAW0YNF1_9TREE</name>
<feature type="transmembrane region" description="Helical" evidence="8">
    <location>
        <begin position="216"/>
        <end position="234"/>
    </location>
</feature>
<evidence type="ECO:0000256" key="8">
    <source>
        <dbReference type="SAM" id="Phobius"/>
    </source>
</evidence>
<sequence>MPRLKKTISIQDQSSRMPFKRILWTYFGIGVALIVSFMDQTAVSTAAPEIGTDLGASASISWLGTAFFVSNCTFHLVYGRLSDIFGRKNMLQVAVLFLAVGNLLCSFAQTPVQLYVFRAIAGMGGGGVNGIAMVIVSDIVPLKERGKYQGLVSVATSIGNAIGPFVGGGLASAGQWRWVFRTTTFLGVIVIVLDQIILPLKPVHGSMKTKIKQIDYLGIFLSAAGTVLLLVPISGGGSTFAWESATVIAMLVVGAGCMAAFFLSQWKWASLPILPLRLFKDRTVSAVMSQNFFIGMIYYGNIFYIPMFFQYVKGYSALVSGAFVLAYTLPQAVWGFGGGFYISKTNHYKRIIVAGAIIWTIALGLQIIWTQNTNIGMVIGFLEINAIGVGWSLQTTLVAALATTPAPDRAVVTAARNFFRTMGGAFGLAVANAIYNNVVSSHLDTLPLSDATRASLLSSALSHLHELSPSDLYAVRGAYAAGLRMCFVCFTACGVCCIITGAMVVEIPFRKDTPELEAERRRARGIVDPEKGDQGPETVVSDAENGTDEDRRDEGEQRRMSSSSESTDTEVVVTRTITPNNEGSGPTGGEVVGGTEGQRSEPDAWSSLGSTLAEGLDRVEQKVEEQVGQREEKGVR</sequence>
<feature type="compositionally biased region" description="Basic and acidic residues" evidence="7">
    <location>
        <begin position="521"/>
        <end position="534"/>
    </location>
</feature>
<feature type="transmembrane region" description="Helical" evidence="8">
    <location>
        <begin position="21"/>
        <end position="38"/>
    </location>
</feature>
<dbReference type="PANTHER" id="PTHR23501:SF78">
    <property type="entry name" value="MAJOR FACILITATOR SUPERFAMILY (MFS) PROFILE DOMAIN-CONTAINING PROTEIN-RELATED"/>
    <property type="match status" value="1"/>
</dbReference>
<keyword evidence="6 8" id="KW-0472">Membrane</keyword>
<feature type="transmembrane region" description="Helical" evidence="8">
    <location>
        <begin position="115"/>
        <end position="136"/>
    </location>
</feature>
<reference evidence="10 11" key="1">
    <citation type="journal article" date="2024" name="bioRxiv">
        <title>Comparative genomics of Cryptococcus and Kwoniella reveals pathogenesis evolution and contrasting karyotype dynamics via intercentromeric recombination or chromosome fusion.</title>
        <authorList>
            <person name="Coelho M.A."/>
            <person name="David-Palma M."/>
            <person name="Shea T."/>
            <person name="Bowers K."/>
            <person name="McGinley-Smith S."/>
            <person name="Mohammad A.W."/>
            <person name="Gnirke A."/>
            <person name="Yurkov A.M."/>
            <person name="Nowrousian M."/>
            <person name="Sun S."/>
            <person name="Cuomo C.A."/>
            <person name="Heitman J."/>
        </authorList>
    </citation>
    <scope>NUCLEOTIDE SEQUENCE [LARGE SCALE GENOMIC DNA]</scope>
    <source>
        <strain evidence="10 11">CBS 13917</strain>
    </source>
</reference>
<feature type="compositionally biased region" description="Basic and acidic residues" evidence="7">
    <location>
        <begin position="548"/>
        <end position="559"/>
    </location>
</feature>
<feature type="compositionally biased region" description="Low complexity" evidence="7">
    <location>
        <begin position="560"/>
        <end position="575"/>
    </location>
</feature>
<evidence type="ECO:0000256" key="6">
    <source>
        <dbReference type="ARBA" id="ARBA00023136"/>
    </source>
</evidence>
<comment type="similarity">
    <text evidence="2">Belongs to the major facilitator superfamily.</text>
</comment>
<evidence type="ECO:0000259" key="9">
    <source>
        <dbReference type="PROSITE" id="PS50850"/>
    </source>
</evidence>
<evidence type="ECO:0000313" key="11">
    <source>
        <dbReference type="Proteomes" id="UP001388673"/>
    </source>
</evidence>
<evidence type="ECO:0000256" key="4">
    <source>
        <dbReference type="ARBA" id="ARBA00022692"/>
    </source>
</evidence>
<feature type="domain" description="Major facilitator superfamily (MFS) profile" evidence="9">
    <location>
        <begin position="25"/>
        <end position="512"/>
    </location>
</feature>
<evidence type="ECO:0000256" key="3">
    <source>
        <dbReference type="ARBA" id="ARBA00022448"/>
    </source>
</evidence>